<gene>
    <name evidence="1" type="ORF">LTRI10_LOCUS18526</name>
</gene>
<name>A0AAV2DT62_9ROSI</name>
<sequence>MSARRRLQGWGLKVKTIITDISSRYGYIINYKKAWHVKQKALAAMFDDWEESYAFLPRLMNMAQNWTMNMAPSISFTALALALQREQ</sequence>
<dbReference type="Proteomes" id="UP001497516">
    <property type="component" value="Chromosome 3"/>
</dbReference>
<evidence type="ECO:0000313" key="2">
    <source>
        <dbReference type="Proteomes" id="UP001497516"/>
    </source>
</evidence>
<organism evidence="1 2">
    <name type="scientific">Linum trigynum</name>
    <dbReference type="NCBI Taxonomy" id="586398"/>
    <lineage>
        <taxon>Eukaryota</taxon>
        <taxon>Viridiplantae</taxon>
        <taxon>Streptophyta</taxon>
        <taxon>Embryophyta</taxon>
        <taxon>Tracheophyta</taxon>
        <taxon>Spermatophyta</taxon>
        <taxon>Magnoliopsida</taxon>
        <taxon>eudicotyledons</taxon>
        <taxon>Gunneridae</taxon>
        <taxon>Pentapetalae</taxon>
        <taxon>rosids</taxon>
        <taxon>fabids</taxon>
        <taxon>Malpighiales</taxon>
        <taxon>Linaceae</taxon>
        <taxon>Linum</taxon>
    </lineage>
</organism>
<evidence type="ECO:0000313" key="1">
    <source>
        <dbReference type="EMBL" id="CAL1376821.1"/>
    </source>
</evidence>
<keyword evidence="2" id="KW-1185">Reference proteome</keyword>
<dbReference type="EMBL" id="OZ034816">
    <property type="protein sequence ID" value="CAL1376821.1"/>
    <property type="molecule type" value="Genomic_DNA"/>
</dbReference>
<evidence type="ECO:0008006" key="3">
    <source>
        <dbReference type="Google" id="ProtNLM"/>
    </source>
</evidence>
<accession>A0AAV2DT62</accession>
<proteinExistence type="predicted"/>
<protein>
    <recommendedName>
        <fullName evidence="3">Reverse transcriptase</fullName>
    </recommendedName>
</protein>
<reference evidence="1 2" key="1">
    <citation type="submission" date="2024-04" db="EMBL/GenBank/DDBJ databases">
        <authorList>
            <person name="Fracassetti M."/>
        </authorList>
    </citation>
    <scope>NUCLEOTIDE SEQUENCE [LARGE SCALE GENOMIC DNA]</scope>
</reference>
<dbReference type="AlphaFoldDB" id="A0AAV2DT62"/>